<feature type="compositionally biased region" description="Polar residues" evidence="3">
    <location>
        <begin position="70"/>
        <end position="81"/>
    </location>
</feature>
<feature type="region of interest" description="Disordered" evidence="3">
    <location>
        <begin position="25"/>
        <end position="178"/>
    </location>
</feature>
<dbReference type="InterPro" id="IPR006760">
    <property type="entry name" value="Endosulphine"/>
</dbReference>
<comment type="function">
    <text evidence="2">Plays an essential role in initiation of the G0 program by preventing the degradation of specific nutrient-regulated mRNAs via the 5'-3' mRNA decay pathway.</text>
</comment>
<evidence type="ECO:0000256" key="1">
    <source>
        <dbReference type="ARBA" id="ARBA00010520"/>
    </source>
</evidence>
<dbReference type="Proteomes" id="UP001309876">
    <property type="component" value="Unassembled WGS sequence"/>
</dbReference>
<accession>A0AAN7T160</accession>
<proteinExistence type="inferred from homology"/>
<dbReference type="AlphaFoldDB" id="A0AAN7T160"/>
<gene>
    <name evidence="4" type="ORF">LTR05_005268</name>
</gene>
<feature type="compositionally biased region" description="Polar residues" evidence="3">
    <location>
        <begin position="49"/>
        <end position="62"/>
    </location>
</feature>
<name>A0AAN7T160_9EURO</name>
<feature type="compositionally biased region" description="Polar residues" evidence="3">
    <location>
        <begin position="117"/>
        <end position="143"/>
    </location>
</feature>
<sequence>MNPHQKNKIDISERKYFDSGDYALSKAGKAGDTGVTSIGTEHPTAETIPHTSPLNHIVSRSDSIAAGSPPSHNASLSTNPSLGAVGSGDGSSPTLTGPSPAGMHRGSINGIPGGSMLQPTGSISLVNSRSPQKESYLNRSSSIDDADGMQDSTGGQASDHAMNSTSPSAKTEGIPIRR</sequence>
<keyword evidence="5" id="KW-1185">Reference proteome</keyword>
<organism evidence="4 5">
    <name type="scientific">Lithohypha guttulata</name>
    <dbReference type="NCBI Taxonomy" id="1690604"/>
    <lineage>
        <taxon>Eukaryota</taxon>
        <taxon>Fungi</taxon>
        <taxon>Dikarya</taxon>
        <taxon>Ascomycota</taxon>
        <taxon>Pezizomycotina</taxon>
        <taxon>Eurotiomycetes</taxon>
        <taxon>Chaetothyriomycetidae</taxon>
        <taxon>Chaetothyriales</taxon>
        <taxon>Trichomeriaceae</taxon>
        <taxon>Lithohypha</taxon>
    </lineage>
</organism>
<dbReference type="EMBL" id="JAVRRJ010000004">
    <property type="protein sequence ID" value="KAK5085978.1"/>
    <property type="molecule type" value="Genomic_DNA"/>
</dbReference>
<protein>
    <recommendedName>
        <fullName evidence="2">mRNA stability protein</fullName>
    </recommendedName>
</protein>
<evidence type="ECO:0000313" key="4">
    <source>
        <dbReference type="EMBL" id="KAK5085978.1"/>
    </source>
</evidence>
<comment type="caution">
    <text evidence="4">The sequence shown here is derived from an EMBL/GenBank/DDBJ whole genome shotgun (WGS) entry which is preliminary data.</text>
</comment>
<dbReference type="Pfam" id="PF04667">
    <property type="entry name" value="Endosulfine"/>
    <property type="match status" value="1"/>
</dbReference>
<comment type="similarity">
    <text evidence="1 2">Belongs to the endosulfine family.</text>
</comment>
<reference evidence="4 5" key="1">
    <citation type="submission" date="2023-08" db="EMBL/GenBank/DDBJ databases">
        <title>Black Yeasts Isolated from many extreme environments.</title>
        <authorList>
            <person name="Coleine C."/>
            <person name="Stajich J.E."/>
            <person name="Selbmann L."/>
        </authorList>
    </citation>
    <scope>NUCLEOTIDE SEQUENCE [LARGE SCALE GENOMIC DNA]</scope>
    <source>
        <strain evidence="4 5">CCFEE 5910</strain>
    </source>
</reference>
<evidence type="ECO:0000256" key="2">
    <source>
        <dbReference type="RuleBase" id="RU363120"/>
    </source>
</evidence>
<evidence type="ECO:0000313" key="5">
    <source>
        <dbReference type="Proteomes" id="UP001309876"/>
    </source>
</evidence>
<feature type="compositionally biased region" description="Polar residues" evidence="3">
    <location>
        <begin position="150"/>
        <end position="169"/>
    </location>
</feature>
<evidence type="ECO:0000256" key="3">
    <source>
        <dbReference type="SAM" id="MobiDB-lite"/>
    </source>
</evidence>